<dbReference type="InterPro" id="IPR029063">
    <property type="entry name" value="SAM-dependent_MTases_sf"/>
</dbReference>
<dbReference type="Pfam" id="PF13649">
    <property type="entry name" value="Methyltransf_25"/>
    <property type="match status" value="1"/>
</dbReference>
<comment type="caution">
    <text evidence="4">The sequence shown here is derived from an EMBL/GenBank/DDBJ whole genome shotgun (WGS) entry which is preliminary data.</text>
</comment>
<dbReference type="Gene3D" id="2.20.130.10">
    <property type="entry name" value="CAC2371-like domains"/>
    <property type="match status" value="1"/>
</dbReference>
<dbReference type="PANTHER" id="PTHR43861">
    <property type="entry name" value="TRANS-ACONITATE 2-METHYLTRANSFERASE-RELATED"/>
    <property type="match status" value="1"/>
</dbReference>
<dbReference type="GO" id="GO:0032259">
    <property type="term" value="P:methylation"/>
    <property type="evidence" value="ECO:0007669"/>
    <property type="project" value="UniProtKB-KW"/>
</dbReference>
<evidence type="ECO:0000313" key="5">
    <source>
        <dbReference type="Proteomes" id="UP001557485"/>
    </source>
</evidence>
<accession>A0ABV3U749</accession>
<proteinExistence type="predicted"/>
<keyword evidence="2" id="KW-0808">Transferase</keyword>
<protein>
    <submittedName>
        <fullName evidence="4">Class I SAM-dependent methyltransferase</fullName>
    </submittedName>
</protein>
<evidence type="ECO:0000259" key="3">
    <source>
        <dbReference type="Pfam" id="PF13649"/>
    </source>
</evidence>
<organism evidence="4 5">
    <name type="scientific">Zhongshania guokunii</name>
    <dbReference type="NCBI Taxonomy" id="641783"/>
    <lineage>
        <taxon>Bacteria</taxon>
        <taxon>Pseudomonadati</taxon>
        <taxon>Pseudomonadota</taxon>
        <taxon>Gammaproteobacteria</taxon>
        <taxon>Cellvibrionales</taxon>
        <taxon>Spongiibacteraceae</taxon>
        <taxon>Zhongshania</taxon>
    </lineage>
</organism>
<keyword evidence="5" id="KW-1185">Reference proteome</keyword>
<dbReference type="GO" id="GO:0008168">
    <property type="term" value="F:methyltransferase activity"/>
    <property type="evidence" value="ECO:0007669"/>
    <property type="project" value="UniProtKB-KW"/>
</dbReference>
<dbReference type="EMBL" id="JBFRYA010000008">
    <property type="protein sequence ID" value="MEX1669392.1"/>
    <property type="molecule type" value="Genomic_DNA"/>
</dbReference>
<feature type="domain" description="Methyltransferase" evidence="3">
    <location>
        <begin position="45"/>
        <end position="135"/>
    </location>
</feature>
<dbReference type="RefSeq" id="WP_368381662.1">
    <property type="nucleotide sequence ID" value="NZ_JBFRYA010000008.1"/>
</dbReference>
<dbReference type="Proteomes" id="UP001557485">
    <property type="component" value="Unassembled WGS sequence"/>
</dbReference>
<evidence type="ECO:0000256" key="2">
    <source>
        <dbReference type="ARBA" id="ARBA00022679"/>
    </source>
</evidence>
<reference evidence="4 5" key="1">
    <citation type="journal article" date="2011" name="Int. J. Syst. Evol. Microbiol.">
        <title>Zhongshania antarctica gen. nov., sp. nov. and Zhongshania guokunii sp. nov., gammaproteobacteria respectively isolated from coastal attached (fast) ice and surface seawater of the Antarctic.</title>
        <authorList>
            <person name="Li H.J."/>
            <person name="Zhang X.Y."/>
            <person name="Chen C.X."/>
            <person name="Zhang Y.J."/>
            <person name="Gao Z.M."/>
            <person name="Yu Y."/>
            <person name="Chen X.L."/>
            <person name="Chen B."/>
            <person name="Zhang Y.Z."/>
        </authorList>
    </citation>
    <scope>NUCLEOTIDE SEQUENCE [LARGE SCALE GENOMIC DNA]</scope>
    <source>
        <strain evidence="4 5">ZS6-22T</strain>
    </source>
</reference>
<dbReference type="InterPro" id="IPR041698">
    <property type="entry name" value="Methyltransf_25"/>
</dbReference>
<sequence>MSDTILYTDLSAYYDLMCADIDYQAQSNTAHRLNKIFGNQGRKHLDLGCGTGPHIRHLIDLGYHSSGLDINQPMLDIAQQRCPEAQFSRQDMCELVVSEPVDFISCFLYSLHYSGSIKRLADCLHQVAMALTPNGLFCFNAVDKYQIENSSYTSHCAVQDGSNFVFSSKWHYGGSGERQTLKLNIQKTCNGVTQSWQDEHPMVAVSFEELQSLLSPSFEVNIFEHDYEKLIPWDGTSGNALFICVKK</sequence>
<name>A0ABV3U749_9GAMM</name>
<evidence type="ECO:0000313" key="4">
    <source>
        <dbReference type="EMBL" id="MEX1669392.1"/>
    </source>
</evidence>
<dbReference type="CDD" id="cd02440">
    <property type="entry name" value="AdoMet_MTases"/>
    <property type="match status" value="1"/>
</dbReference>
<dbReference type="Gene3D" id="3.40.50.150">
    <property type="entry name" value="Vaccinia Virus protein VP39"/>
    <property type="match status" value="1"/>
</dbReference>
<keyword evidence="1 4" id="KW-0489">Methyltransferase</keyword>
<gene>
    <name evidence="4" type="ORF">AB4876_10750</name>
</gene>
<dbReference type="SUPFAM" id="SSF53335">
    <property type="entry name" value="S-adenosyl-L-methionine-dependent methyltransferases"/>
    <property type="match status" value="1"/>
</dbReference>
<evidence type="ECO:0000256" key="1">
    <source>
        <dbReference type="ARBA" id="ARBA00022603"/>
    </source>
</evidence>
<dbReference type="PANTHER" id="PTHR43861:SF1">
    <property type="entry name" value="TRANS-ACONITATE 2-METHYLTRANSFERASE"/>
    <property type="match status" value="1"/>
</dbReference>